<reference evidence="1 2" key="1">
    <citation type="journal article" date="2012" name="Environ. Microbiol.">
        <title>The genome sequence of Desulfatibacillum alkenivorans AK-01: a blueprint for anaerobic alkane oxidation.</title>
        <authorList>
            <person name="Callaghan A.V."/>
            <person name="Morris B.E."/>
            <person name="Pereira I.A."/>
            <person name="McInerney M.J."/>
            <person name="Austin R.N."/>
            <person name="Groves J.T."/>
            <person name="Kukor J.J."/>
            <person name="Suflita J.M."/>
            <person name="Young L.Y."/>
            <person name="Zylstra G.J."/>
            <person name="Wawrik B."/>
        </authorList>
    </citation>
    <scope>NUCLEOTIDE SEQUENCE [LARGE SCALE GENOMIC DNA]</scope>
    <source>
        <strain evidence="1 2">AK-01</strain>
    </source>
</reference>
<organism evidence="1 2">
    <name type="scientific">Desulfatibacillum aliphaticivorans</name>
    <dbReference type="NCBI Taxonomy" id="218208"/>
    <lineage>
        <taxon>Bacteria</taxon>
        <taxon>Pseudomonadati</taxon>
        <taxon>Thermodesulfobacteriota</taxon>
        <taxon>Desulfobacteria</taxon>
        <taxon>Desulfobacterales</taxon>
        <taxon>Desulfatibacillaceae</taxon>
        <taxon>Desulfatibacillum</taxon>
    </lineage>
</organism>
<accession>B8F9I0</accession>
<proteinExistence type="predicted"/>
<dbReference type="RefSeq" id="WP_012610362.1">
    <property type="nucleotide sequence ID" value="NC_011768.1"/>
</dbReference>
<dbReference type="KEGG" id="dal:Dalk_1223"/>
<dbReference type="Proteomes" id="UP000000739">
    <property type="component" value="Chromosome"/>
</dbReference>
<protein>
    <submittedName>
        <fullName evidence="1">Uncharacterized protein</fullName>
    </submittedName>
</protein>
<dbReference type="EMBL" id="CP001322">
    <property type="protein sequence ID" value="ACL02926.1"/>
    <property type="molecule type" value="Genomic_DNA"/>
</dbReference>
<sequence length="59" mass="6591">MKDVSNPIQYKLLAWIYATIPNDNYPDGLKAIEYAKKAIALEGGVLMAIFLKPHCRALV</sequence>
<evidence type="ECO:0000313" key="1">
    <source>
        <dbReference type="EMBL" id="ACL02926.1"/>
    </source>
</evidence>
<dbReference type="HOGENOM" id="CLU_2952809_0_0_7"/>
<gene>
    <name evidence="1" type="ordered locus">Dalk_1223</name>
</gene>
<keyword evidence="2" id="KW-1185">Reference proteome</keyword>
<evidence type="ECO:0000313" key="2">
    <source>
        <dbReference type="Proteomes" id="UP000000739"/>
    </source>
</evidence>
<name>B8F9I0_DESAL</name>
<dbReference type="AlphaFoldDB" id="B8F9I0"/>